<sequence>MFPPPNFESALENGTPTLTTAIVAVSTALTSNINLHSLSQTLAAAVTTATATAVAAAPMDPDPDTGECRLLGPVALFVQGALGSLALLALVYKRWKERPQRPLKIWCFDVSKQVVGSVLVHGANLLMSMLSSGQFSMKLDPATVAQRRMTTERFTPNPCSFYLLNLAIDTTIGIPILIFLLRMLTAFFAMTPVGIPRESIESGNYGRPPRAGWWFKQCIIYFIGLMGMKTCVLIIFVVFPWISRVGDWALKWTEGDEALQVIFVMLVFPLIMNATQYYIIDSFIKDQRPTDHERLLDDDGSAEFIEARNSDDYDEDSGSSDEIYSMDEDDDSIEEEELKTRSEVVPKKAGGSVSGSKKEDPKPGSKEYDPQYDGETSPTVVGSTSTD</sequence>
<feature type="region of interest" description="Disordered" evidence="1">
    <location>
        <begin position="306"/>
        <end position="387"/>
    </location>
</feature>
<feature type="transmembrane region" description="Helical" evidence="2">
    <location>
        <begin position="219"/>
        <end position="242"/>
    </location>
</feature>
<protein>
    <recommendedName>
        <fullName evidence="5">Vacuolar membrane protein</fullName>
    </recommendedName>
</protein>
<feature type="compositionally biased region" description="Acidic residues" evidence="1">
    <location>
        <begin position="312"/>
        <end position="337"/>
    </location>
</feature>
<feature type="transmembrane region" description="Helical" evidence="2">
    <location>
        <begin position="70"/>
        <end position="92"/>
    </location>
</feature>
<dbReference type="OrthoDB" id="431202at2759"/>
<dbReference type="EMBL" id="NCSJ02000146">
    <property type="protein sequence ID" value="RFU28911.1"/>
    <property type="molecule type" value="Genomic_DNA"/>
</dbReference>
<keyword evidence="4" id="KW-1185">Reference proteome</keyword>
<evidence type="ECO:0000313" key="3">
    <source>
        <dbReference type="EMBL" id="RFU28911.1"/>
    </source>
</evidence>
<organism evidence="3 4">
    <name type="scientific">Scytalidium lignicola</name>
    <name type="common">Hyphomycete</name>
    <dbReference type="NCBI Taxonomy" id="5539"/>
    <lineage>
        <taxon>Eukaryota</taxon>
        <taxon>Fungi</taxon>
        <taxon>Dikarya</taxon>
        <taxon>Ascomycota</taxon>
        <taxon>Pezizomycotina</taxon>
        <taxon>Leotiomycetes</taxon>
        <taxon>Leotiomycetes incertae sedis</taxon>
        <taxon>Scytalidium</taxon>
    </lineage>
</organism>
<feature type="non-terminal residue" evidence="3">
    <location>
        <position position="1"/>
    </location>
</feature>
<feature type="compositionally biased region" description="Polar residues" evidence="1">
    <location>
        <begin position="374"/>
        <end position="387"/>
    </location>
</feature>
<feature type="compositionally biased region" description="Basic and acidic residues" evidence="1">
    <location>
        <begin position="356"/>
        <end position="369"/>
    </location>
</feature>
<name>A0A3E2H6K8_SCYLI</name>
<keyword evidence="2" id="KW-0812">Transmembrane</keyword>
<dbReference type="Proteomes" id="UP000258309">
    <property type="component" value="Unassembled WGS sequence"/>
</dbReference>
<feature type="transmembrane region" description="Helical" evidence="2">
    <location>
        <begin position="161"/>
        <end position="181"/>
    </location>
</feature>
<evidence type="ECO:0000256" key="2">
    <source>
        <dbReference type="SAM" id="Phobius"/>
    </source>
</evidence>
<feature type="transmembrane region" description="Helical" evidence="2">
    <location>
        <begin position="113"/>
        <end position="131"/>
    </location>
</feature>
<dbReference type="PANTHER" id="PTHR31735">
    <property type="entry name" value="VACUOLAR MEMBRANE PROTEIN YPL162C"/>
    <property type="match status" value="1"/>
</dbReference>
<dbReference type="STRING" id="5539.A0A3E2H6K8"/>
<comment type="caution">
    <text evidence="3">The sequence shown here is derived from an EMBL/GenBank/DDBJ whole genome shotgun (WGS) entry which is preliminary data.</text>
</comment>
<dbReference type="AlphaFoldDB" id="A0A3E2H6K8"/>
<dbReference type="GO" id="GO:0016020">
    <property type="term" value="C:membrane"/>
    <property type="evidence" value="ECO:0007669"/>
    <property type="project" value="TreeGrafter"/>
</dbReference>
<reference evidence="3 4" key="1">
    <citation type="submission" date="2018-05" db="EMBL/GenBank/DDBJ databases">
        <title>Draft genome sequence of Scytalidium lignicola DSM 105466, a ubiquitous saprotrophic fungus.</title>
        <authorList>
            <person name="Buettner E."/>
            <person name="Gebauer A.M."/>
            <person name="Hofrichter M."/>
            <person name="Liers C."/>
            <person name="Kellner H."/>
        </authorList>
    </citation>
    <scope>NUCLEOTIDE SEQUENCE [LARGE SCALE GENOMIC DNA]</scope>
    <source>
        <strain evidence="3 4">DSM 105466</strain>
    </source>
</reference>
<proteinExistence type="predicted"/>
<feature type="non-terminal residue" evidence="3">
    <location>
        <position position="387"/>
    </location>
</feature>
<evidence type="ECO:0000313" key="4">
    <source>
        <dbReference type="Proteomes" id="UP000258309"/>
    </source>
</evidence>
<accession>A0A3E2H6K8</accession>
<keyword evidence="2" id="KW-1133">Transmembrane helix</keyword>
<dbReference type="Pfam" id="PF12400">
    <property type="entry name" value="STIMATE"/>
    <property type="match status" value="1"/>
</dbReference>
<evidence type="ECO:0000256" key="1">
    <source>
        <dbReference type="SAM" id="MobiDB-lite"/>
    </source>
</evidence>
<feature type="transmembrane region" description="Helical" evidence="2">
    <location>
        <begin position="262"/>
        <end position="280"/>
    </location>
</feature>
<gene>
    <name evidence="3" type="ORF">B7463_g7418</name>
</gene>
<keyword evidence="2" id="KW-0472">Membrane</keyword>
<dbReference type="PANTHER" id="PTHR31735:SF1">
    <property type="entry name" value="VACUOLAR MEMBRANE PROTEIN YPL162C"/>
    <property type="match status" value="1"/>
</dbReference>
<dbReference type="InterPro" id="IPR022127">
    <property type="entry name" value="STIMATE/YPL162C"/>
</dbReference>
<evidence type="ECO:0008006" key="5">
    <source>
        <dbReference type="Google" id="ProtNLM"/>
    </source>
</evidence>
<dbReference type="OMA" id="PWISKAG"/>